<evidence type="ECO:0008006" key="3">
    <source>
        <dbReference type="Google" id="ProtNLM"/>
    </source>
</evidence>
<dbReference type="EMBL" id="CP055898">
    <property type="protein sequence ID" value="QKX55332.1"/>
    <property type="molecule type" value="Genomic_DNA"/>
</dbReference>
<accession>A0A7H8QN97</accession>
<dbReference type="AlphaFoldDB" id="A0A7H8QN97"/>
<dbReference type="PANTHER" id="PTHR47784">
    <property type="entry name" value="STEROL UPTAKE CONTROL PROTEIN 2"/>
    <property type="match status" value="1"/>
</dbReference>
<proteinExistence type="predicted"/>
<dbReference type="PANTHER" id="PTHR47784:SF5">
    <property type="entry name" value="STEROL UPTAKE CONTROL PROTEIN 2"/>
    <property type="match status" value="1"/>
</dbReference>
<dbReference type="Pfam" id="PF11951">
    <property type="entry name" value="Fungal_trans_2"/>
    <property type="match status" value="1"/>
</dbReference>
<dbReference type="OrthoDB" id="416217at2759"/>
<evidence type="ECO:0000313" key="2">
    <source>
        <dbReference type="Proteomes" id="UP000509510"/>
    </source>
</evidence>
<organism evidence="1 2">
    <name type="scientific">Talaromyces rugulosus</name>
    <name type="common">Penicillium rugulosum</name>
    <dbReference type="NCBI Taxonomy" id="121627"/>
    <lineage>
        <taxon>Eukaryota</taxon>
        <taxon>Fungi</taxon>
        <taxon>Dikarya</taxon>
        <taxon>Ascomycota</taxon>
        <taxon>Pezizomycotina</taxon>
        <taxon>Eurotiomycetes</taxon>
        <taxon>Eurotiomycetidae</taxon>
        <taxon>Eurotiales</taxon>
        <taxon>Trichocomaceae</taxon>
        <taxon>Talaromyces</taxon>
        <taxon>Talaromyces sect. Islandici</taxon>
    </lineage>
</organism>
<reference evidence="2" key="1">
    <citation type="submission" date="2020-06" db="EMBL/GenBank/DDBJ databases">
        <title>A chromosome-scale genome assembly of Talaromyces rugulosus W13939.</title>
        <authorList>
            <person name="Wang B."/>
            <person name="Guo L."/>
            <person name="Ye K."/>
            <person name="Wang L."/>
        </authorList>
    </citation>
    <scope>NUCLEOTIDE SEQUENCE [LARGE SCALE GENOMIC DNA]</scope>
    <source>
        <strain evidence="2">W13939</strain>
    </source>
</reference>
<dbReference type="GO" id="GO:0001228">
    <property type="term" value="F:DNA-binding transcription activator activity, RNA polymerase II-specific"/>
    <property type="evidence" value="ECO:0007669"/>
    <property type="project" value="TreeGrafter"/>
</dbReference>
<dbReference type="GeneID" id="55989933"/>
<dbReference type="InterPro" id="IPR053157">
    <property type="entry name" value="Sterol_Uptake_Regulator"/>
</dbReference>
<sequence>MDPYIQPHKLFYYSPTYRVVICTSCRYAVQPAAIARHLKEIHHIYRSQRRPFIAYTESLILESPEKVRPPPPEDFPVPHLPVHQGWRCQAPRCGYLCISTKRMQSHWPAKHRCKGDRTRDWIAVPLQTFFRGSLLSYFTKEPSLRQQASVAMSFPSVTDDGELVTKFPYIKKLQRQYELDYIGTSILEHYFDATYKTFVTNHSTEQIWLDIVPTLAYDNPFLLHGILACTSLHMAYIFPAHRHIYNLQACSHQSTALPLFRFAIDHPTEQNCDSIVVFAHLLVIYSFASDTDSSNYSLFLVDDDSNGNVKNCLAIPQWLHFIRAGCSMLCDVWDKVENGPVSALAATWEDEIVVHDKSLPYMKHFLALIPGDSSWSSESISTYRNAATSLAESFAYLDSKDMESSITTWNVLGAWPLRIEDAYVDLLHERHPGALVLLAYYCIILKKLEKFWYFEGRAVKLISSIAGVLDERWHPSIQEAFERVIG</sequence>
<gene>
    <name evidence="1" type="ORF">TRUGW13939_02424</name>
</gene>
<dbReference type="Pfam" id="PF12013">
    <property type="entry name" value="OrsD"/>
    <property type="match status" value="1"/>
</dbReference>
<dbReference type="KEGG" id="trg:TRUGW13939_02424"/>
<dbReference type="InterPro" id="IPR021858">
    <property type="entry name" value="Fun_TF"/>
</dbReference>
<dbReference type="RefSeq" id="XP_035341511.1">
    <property type="nucleotide sequence ID" value="XM_035485618.1"/>
</dbReference>
<evidence type="ECO:0000313" key="1">
    <source>
        <dbReference type="EMBL" id="QKX55332.1"/>
    </source>
</evidence>
<dbReference type="Proteomes" id="UP000509510">
    <property type="component" value="Chromosome I"/>
</dbReference>
<keyword evidence="2" id="KW-1185">Reference proteome</keyword>
<dbReference type="InterPro" id="IPR022698">
    <property type="entry name" value="OrsD"/>
</dbReference>
<protein>
    <recommendedName>
        <fullName evidence="3">C2H2-type domain-containing protein</fullName>
    </recommendedName>
</protein>
<name>A0A7H8QN97_TALRU</name>